<protein>
    <recommendedName>
        <fullName evidence="3">Nuclear transport factor 2 family protein</fullName>
    </recommendedName>
</protein>
<name>A0ABZ2BW90_9RHOB</name>
<accession>A0ABZ2BW90</accession>
<reference evidence="2" key="1">
    <citation type="submission" date="2024-01" db="EMBL/GenBank/DDBJ databases">
        <title>Roseobacter fucihabitans sp. nov., isolated from the brown alga Fucus spiralis.</title>
        <authorList>
            <person name="Hahnke S."/>
            <person name="Berger M."/>
            <person name="Schlingloff A."/>
            <person name="Athale I."/>
            <person name="Neumann-Schaal M."/>
            <person name="Adenaya A."/>
            <person name="Poehlein A."/>
            <person name="Daniel R."/>
            <person name="Pertersen J."/>
            <person name="Brinkhoff T."/>
        </authorList>
    </citation>
    <scope>NUCLEOTIDE SEQUENCE [LARGE SCALE GENOMIC DNA]</scope>
    <source>
        <strain evidence="2">B14</strain>
    </source>
</reference>
<evidence type="ECO:0000313" key="2">
    <source>
        <dbReference type="Proteomes" id="UP001318682"/>
    </source>
</evidence>
<gene>
    <name evidence="1" type="ORF">ROLI_034230</name>
</gene>
<evidence type="ECO:0000313" key="1">
    <source>
        <dbReference type="EMBL" id="WVX50326.1"/>
    </source>
</evidence>
<dbReference type="EMBL" id="CP143423">
    <property type="protein sequence ID" value="WVX50326.1"/>
    <property type="molecule type" value="Genomic_DNA"/>
</dbReference>
<dbReference type="RefSeq" id="WP_187431550.1">
    <property type="nucleotide sequence ID" value="NZ_CP143423.1"/>
</dbReference>
<sequence>MTIVTIESFFTAMAQCFQDGDHRSVARTRVYPGAIYLEDEVIVLESAAAFVAFMENHCARNYQMGVRRVQNRVVAQSLSRTNNYSVWVVWQHFDAGGELLSATNARYICRDSIMGVPEVQLVEYIDMPACYKEADLDVMGAPRRQSS</sequence>
<keyword evidence="2" id="KW-1185">Reference proteome</keyword>
<organism evidence="1 2">
    <name type="scientific">Roseobacter fucihabitans</name>
    <dbReference type="NCBI Taxonomy" id="1537242"/>
    <lineage>
        <taxon>Bacteria</taxon>
        <taxon>Pseudomonadati</taxon>
        <taxon>Pseudomonadota</taxon>
        <taxon>Alphaproteobacteria</taxon>
        <taxon>Rhodobacterales</taxon>
        <taxon>Roseobacteraceae</taxon>
        <taxon>Roseobacter</taxon>
    </lineage>
</organism>
<evidence type="ECO:0008006" key="3">
    <source>
        <dbReference type="Google" id="ProtNLM"/>
    </source>
</evidence>
<dbReference type="Proteomes" id="UP001318682">
    <property type="component" value="Chromosome"/>
</dbReference>
<proteinExistence type="predicted"/>